<evidence type="ECO:0000256" key="1">
    <source>
        <dbReference type="ARBA" id="ARBA00004141"/>
    </source>
</evidence>
<evidence type="ECO:0000256" key="4">
    <source>
        <dbReference type="ARBA" id="ARBA00022989"/>
    </source>
</evidence>
<feature type="transmembrane region" description="Helical" evidence="7">
    <location>
        <begin position="139"/>
        <end position="157"/>
    </location>
</feature>
<evidence type="ECO:0000313" key="9">
    <source>
        <dbReference type="Proteomes" id="UP000310158"/>
    </source>
</evidence>
<proteinExistence type="predicted"/>
<evidence type="ECO:0000313" key="8">
    <source>
        <dbReference type="EMBL" id="THH17122.1"/>
    </source>
</evidence>
<evidence type="ECO:0000256" key="3">
    <source>
        <dbReference type="ARBA" id="ARBA00022692"/>
    </source>
</evidence>
<feature type="transmembrane region" description="Helical" evidence="7">
    <location>
        <begin position="420"/>
        <end position="439"/>
    </location>
</feature>
<organism evidence="8 9">
    <name type="scientific">Bondarzewia mesenterica</name>
    <dbReference type="NCBI Taxonomy" id="1095465"/>
    <lineage>
        <taxon>Eukaryota</taxon>
        <taxon>Fungi</taxon>
        <taxon>Dikarya</taxon>
        <taxon>Basidiomycota</taxon>
        <taxon>Agaricomycotina</taxon>
        <taxon>Agaricomycetes</taxon>
        <taxon>Russulales</taxon>
        <taxon>Bondarzewiaceae</taxon>
        <taxon>Bondarzewia</taxon>
    </lineage>
</organism>
<feature type="transmembrane region" description="Helical" evidence="7">
    <location>
        <begin position="230"/>
        <end position="250"/>
    </location>
</feature>
<dbReference type="InterPro" id="IPR011701">
    <property type="entry name" value="MFS"/>
</dbReference>
<keyword evidence="9" id="KW-1185">Reference proteome</keyword>
<sequence length="648" mass="71303">MSSTRSNLSNEKVDVVSDGVGPKATVLAKNAVDTAAVLTAGEAGVALSPEEAARLRTDVHATIQVLYMCVCPVASIQTVVTQWLSCQDDFCGQDNAGTERGPRNPVGPFQFPTEIDLSFPDRRPCHFGSKGAHLTQNQFNWLGTIFYLSFLVFQYPQNLALQYLPVGKWMAINILVWATALMCHAACKSFGALFAVRFIMGICEGAITPGFMIVTSMFYTRQEQTRRVGYWFLMNGVAIIVLGFVSFGVLHTHTTKFMPWQWLMVITGLITLVTAIVFWFFFPDSPTSAWFLTPAERVLAVQRIKVNQSGLENKHFKRDQFIEALKDPKTWLFALFAALSNILNSLSTQRQLIVNEFGFNTLQTTLIGCVDGVVESASFLTFAHSVRANHALILIFFSFREPAVIAVWVGVTLASSWKDFRAYAGTLVFVPCILGSILVNTLPSHNKIGLLFSYWLSSPSFPMFAFLPFSGEALTCYCVTKIVFGIVPFAIMLGWVGSVTAGHTKRTTSHGRSSPRALSPRASSSSSCASCSPVKTRDGTVSAQSRGGVDDDKLVEAYVEEVGEHGEVVRRRVDKVRVLYPFRVPSLSLSLDGLLTVWVPVTGVLGSHRLAEPRVPIRAVRRSSLLRLLARLVDIAFSCSFSVVLSVL</sequence>
<feature type="transmembrane region" description="Helical" evidence="7">
    <location>
        <begin position="391"/>
        <end position="414"/>
    </location>
</feature>
<keyword evidence="4 7" id="KW-1133">Transmembrane helix</keyword>
<evidence type="ECO:0000256" key="2">
    <source>
        <dbReference type="ARBA" id="ARBA00022448"/>
    </source>
</evidence>
<dbReference type="Gene3D" id="1.20.1250.20">
    <property type="entry name" value="MFS general substrate transporter like domains"/>
    <property type="match status" value="1"/>
</dbReference>
<accession>A0A4S4LX76</accession>
<evidence type="ECO:0000256" key="6">
    <source>
        <dbReference type="SAM" id="MobiDB-lite"/>
    </source>
</evidence>
<keyword evidence="3 7" id="KW-0812">Transmembrane</keyword>
<dbReference type="SUPFAM" id="SSF103473">
    <property type="entry name" value="MFS general substrate transporter"/>
    <property type="match status" value="1"/>
</dbReference>
<comment type="subcellular location">
    <subcellularLocation>
        <location evidence="1">Membrane</location>
        <topology evidence="1">Multi-pass membrane protein</topology>
    </subcellularLocation>
</comment>
<feature type="compositionally biased region" description="Low complexity" evidence="6">
    <location>
        <begin position="512"/>
        <end position="533"/>
    </location>
</feature>
<feature type="transmembrane region" description="Helical" evidence="7">
    <location>
        <begin position="262"/>
        <end position="282"/>
    </location>
</feature>
<evidence type="ECO:0008006" key="10">
    <source>
        <dbReference type="Google" id="ProtNLM"/>
    </source>
</evidence>
<protein>
    <recommendedName>
        <fullName evidence="10">Major facilitator superfamily (MFS) profile domain-containing protein</fullName>
    </recommendedName>
</protein>
<evidence type="ECO:0000256" key="7">
    <source>
        <dbReference type="SAM" id="Phobius"/>
    </source>
</evidence>
<gene>
    <name evidence="8" type="ORF">EW146_g3645</name>
</gene>
<dbReference type="Proteomes" id="UP000310158">
    <property type="component" value="Unassembled WGS sequence"/>
</dbReference>
<keyword evidence="2" id="KW-0813">Transport</keyword>
<dbReference type="AlphaFoldDB" id="A0A4S4LX76"/>
<feature type="region of interest" description="Disordered" evidence="6">
    <location>
        <begin position="505"/>
        <end position="547"/>
    </location>
</feature>
<feature type="transmembrane region" description="Helical" evidence="7">
    <location>
        <begin position="194"/>
        <end position="218"/>
    </location>
</feature>
<name>A0A4S4LX76_9AGAM</name>
<evidence type="ECO:0000256" key="5">
    <source>
        <dbReference type="ARBA" id="ARBA00023136"/>
    </source>
</evidence>
<feature type="transmembrane region" description="Helical" evidence="7">
    <location>
        <begin position="482"/>
        <end position="502"/>
    </location>
</feature>
<dbReference type="Pfam" id="PF07690">
    <property type="entry name" value="MFS_1"/>
    <property type="match status" value="1"/>
</dbReference>
<dbReference type="PANTHER" id="PTHR43791:SF63">
    <property type="entry name" value="HIGH AFFINITY CYSTEINE TRANSPORTER"/>
    <property type="match status" value="1"/>
</dbReference>
<dbReference type="PANTHER" id="PTHR43791">
    <property type="entry name" value="PERMEASE-RELATED"/>
    <property type="match status" value="1"/>
</dbReference>
<dbReference type="GO" id="GO:0022857">
    <property type="term" value="F:transmembrane transporter activity"/>
    <property type="evidence" value="ECO:0007669"/>
    <property type="project" value="InterPro"/>
</dbReference>
<comment type="caution">
    <text evidence="8">The sequence shown here is derived from an EMBL/GenBank/DDBJ whole genome shotgun (WGS) entry which is preliminary data.</text>
</comment>
<keyword evidence="5 7" id="KW-0472">Membrane</keyword>
<dbReference type="OrthoDB" id="6730379at2759"/>
<reference evidence="8 9" key="1">
    <citation type="submission" date="2019-02" db="EMBL/GenBank/DDBJ databases">
        <title>Genome sequencing of the rare red list fungi Bondarzewia mesenterica.</title>
        <authorList>
            <person name="Buettner E."/>
            <person name="Kellner H."/>
        </authorList>
    </citation>
    <scope>NUCLEOTIDE SEQUENCE [LARGE SCALE GENOMIC DNA]</scope>
    <source>
        <strain evidence="8 9">DSM 108281</strain>
    </source>
</reference>
<dbReference type="InterPro" id="IPR036259">
    <property type="entry name" value="MFS_trans_sf"/>
</dbReference>
<feature type="transmembrane region" description="Helical" evidence="7">
    <location>
        <begin position="451"/>
        <end position="470"/>
    </location>
</feature>
<dbReference type="EMBL" id="SGPL01000125">
    <property type="protein sequence ID" value="THH17122.1"/>
    <property type="molecule type" value="Genomic_DNA"/>
</dbReference>
<dbReference type="GO" id="GO:0016020">
    <property type="term" value="C:membrane"/>
    <property type="evidence" value="ECO:0007669"/>
    <property type="project" value="UniProtKB-SubCell"/>
</dbReference>